<dbReference type="GeneID" id="63780992"/>
<gene>
    <name evidence="11" type="ORF">BCR38DRAFT_497967</name>
</gene>
<dbReference type="GO" id="GO:0004623">
    <property type="term" value="F:phospholipase A2 activity"/>
    <property type="evidence" value="ECO:0007669"/>
    <property type="project" value="TreeGrafter"/>
</dbReference>
<dbReference type="SMART" id="SM00022">
    <property type="entry name" value="PLAc"/>
    <property type="match status" value="1"/>
</dbReference>
<keyword evidence="11" id="KW-0808">Transferase</keyword>
<keyword evidence="12" id="KW-1185">Reference proteome</keyword>
<protein>
    <recommendedName>
        <fullName evidence="2 9">Lysophospholipase</fullName>
        <ecNumber evidence="2 9">3.1.1.5</ecNumber>
    </recommendedName>
</protein>
<dbReference type="Gene3D" id="3.40.1090.10">
    <property type="entry name" value="Cytosolic phospholipase A2 catalytic domain"/>
    <property type="match status" value="1"/>
</dbReference>
<dbReference type="AlphaFoldDB" id="A0A1Y2DMA1"/>
<dbReference type="STRING" id="1141098.A0A1Y2DMA1"/>
<evidence type="ECO:0000256" key="6">
    <source>
        <dbReference type="ARBA" id="ARBA00023098"/>
    </source>
</evidence>
<keyword evidence="5 8" id="KW-0442">Lipid degradation</keyword>
<dbReference type="GO" id="GO:0005829">
    <property type="term" value="C:cytosol"/>
    <property type="evidence" value="ECO:0007669"/>
    <property type="project" value="TreeGrafter"/>
</dbReference>
<keyword evidence="7" id="KW-0325">Glycoprotein</keyword>
<dbReference type="GO" id="GO:0004622">
    <property type="term" value="F:phosphatidylcholine lysophospholipase activity"/>
    <property type="evidence" value="ECO:0007669"/>
    <property type="project" value="UniProtKB-EC"/>
</dbReference>
<dbReference type="EMBL" id="MCFJ01000012">
    <property type="protein sequence ID" value="ORY60266.1"/>
    <property type="molecule type" value="Genomic_DNA"/>
</dbReference>
<keyword evidence="3" id="KW-0732">Signal</keyword>
<dbReference type="SUPFAM" id="SSF52151">
    <property type="entry name" value="FabD/lysophospholipase-like"/>
    <property type="match status" value="1"/>
</dbReference>
<dbReference type="InterPro" id="IPR002642">
    <property type="entry name" value="LysoPLipase_cat_dom"/>
</dbReference>
<proteinExistence type="inferred from homology"/>
<reference evidence="11 12" key="1">
    <citation type="submission" date="2016-07" db="EMBL/GenBank/DDBJ databases">
        <title>Pervasive Adenine N6-methylation of Active Genes in Fungi.</title>
        <authorList>
            <consortium name="DOE Joint Genome Institute"/>
            <person name="Mondo S.J."/>
            <person name="Dannebaum R.O."/>
            <person name="Kuo R.C."/>
            <person name="Labutti K."/>
            <person name="Haridas S."/>
            <person name="Kuo A."/>
            <person name="Salamov A."/>
            <person name="Ahrendt S.R."/>
            <person name="Lipzen A."/>
            <person name="Sullivan W."/>
            <person name="Andreopoulos W.B."/>
            <person name="Clum A."/>
            <person name="Lindquist E."/>
            <person name="Daum C."/>
            <person name="Ramamoorthy G.K."/>
            <person name="Gryganskyi A."/>
            <person name="Culley D."/>
            <person name="Magnuson J.K."/>
            <person name="James T.Y."/>
            <person name="O'Malley M.A."/>
            <person name="Stajich J.E."/>
            <person name="Spatafora J.W."/>
            <person name="Visel A."/>
            <person name="Grigoriev I.V."/>
        </authorList>
    </citation>
    <scope>NUCLEOTIDE SEQUENCE [LARGE SCALE GENOMIC DNA]</scope>
    <source>
        <strain evidence="11 12">CBS 129021</strain>
    </source>
</reference>
<dbReference type="RefSeq" id="XP_040712700.1">
    <property type="nucleotide sequence ID" value="XM_040864780.1"/>
</dbReference>
<sequence>MPLGTFAQDIQDASQDPYAPQQVSCTDEVRVRDASSGLSPLVKDRRELRLEQVVGSLGTYLERTNLSGFDVPDYLSKLSGKNAPVVGFAVSGGGSQSGLGGLGLWQAFDGRHPPGGGFMTVSTLASNDYPTIEELRNNINFSTNYNTGMTGNSTQYITKFVEIAGAKAELGYPVFVADVFGQFFGQYLPESWRFKSFSDVAGPDTSFSRGTGPMPILLLSEIINGTSPSIEWIQFPGPASFNLTSYEVTPLEFGSWAGGRVQAFLPTKWLGTAMNGGEPQASNSCVVGFDKFTLIQGSTANAFNFWFVDGWYDIPLFAKRDIVVPEDQEENQQVELVNITVSAFDMLFSDAMWATYPNPFESFTEELTGVEELLLAIPLRPLIVPERSVDFIIALDATSDAEYNWVNGTNLINTARTAAEGNIPFPQIPSTAATMVNLNLIRFPTFFGCNQTSEPNSDVPLLLYMPMAPWTQYTNYTYKTSSFTDHQFDLVMDNIFQMATFGESGLDPDWPACLACAVIKKSVLREEMELPSVCGGCFERHCWDGKEDDVEVTEEERDAKPILVPDLSFEKWNQTWYSKDMGTSSGVGNSTDGPVTGTANKALNPWGVTIWITVSSDMEFIGVM</sequence>
<evidence type="ECO:0000256" key="2">
    <source>
        <dbReference type="ARBA" id="ARBA00013274"/>
    </source>
</evidence>
<dbReference type="PROSITE" id="PS51210">
    <property type="entry name" value="PLA2C"/>
    <property type="match status" value="1"/>
</dbReference>
<dbReference type="OrthoDB" id="4084751at2759"/>
<keyword evidence="6 8" id="KW-0443">Lipid metabolism</keyword>
<evidence type="ECO:0000256" key="5">
    <source>
        <dbReference type="ARBA" id="ARBA00022963"/>
    </source>
</evidence>
<evidence type="ECO:0000259" key="10">
    <source>
        <dbReference type="PROSITE" id="PS51210"/>
    </source>
</evidence>
<accession>A0A1Y2DMA1</accession>
<dbReference type="GO" id="GO:0046475">
    <property type="term" value="P:glycerophospholipid catabolic process"/>
    <property type="evidence" value="ECO:0007669"/>
    <property type="project" value="TreeGrafter"/>
</dbReference>
<evidence type="ECO:0000256" key="4">
    <source>
        <dbReference type="ARBA" id="ARBA00022801"/>
    </source>
</evidence>
<evidence type="ECO:0000313" key="11">
    <source>
        <dbReference type="EMBL" id="ORY60266.1"/>
    </source>
</evidence>
<dbReference type="EC" id="3.1.1.5" evidence="2 9"/>
<evidence type="ECO:0000256" key="9">
    <source>
        <dbReference type="RuleBase" id="RU362103"/>
    </source>
</evidence>
<comment type="catalytic activity">
    <reaction evidence="9">
        <text>a 1-acyl-sn-glycero-3-phosphocholine + H2O = sn-glycerol 3-phosphocholine + a fatty acid + H(+)</text>
        <dbReference type="Rhea" id="RHEA:15177"/>
        <dbReference type="ChEBI" id="CHEBI:15377"/>
        <dbReference type="ChEBI" id="CHEBI:15378"/>
        <dbReference type="ChEBI" id="CHEBI:16870"/>
        <dbReference type="ChEBI" id="CHEBI:28868"/>
        <dbReference type="ChEBI" id="CHEBI:58168"/>
        <dbReference type="EC" id="3.1.1.5"/>
    </reaction>
</comment>
<evidence type="ECO:0000256" key="3">
    <source>
        <dbReference type="ARBA" id="ARBA00022729"/>
    </source>
</evidence>
<keyword evidence="4 8" id="KW-0378">Hydrolase</keyword>
<comment type="similarity">
    <text evidence="1 9">Belongs to the lysophospholipase family.</text>
</comment>
<dbReference type="PANTHER" id="PTHR10728:SF33">
    <property type="entry name" value="LYSOPHOSPHOLIPASE 1-RELATED"/>
    <property type="match status" value="1"/>
</dbReference>
<dbReference type="InterPro" id="IPR016035">
    <property type="entry name" value="Acyl_Trfase/lysoPLipase"/>
</dbReference>
<evidence type="ECO:0000313" key="12">
    <source>
        <dbReference type="Proteomes" id="UP000193689"/>
    </source>
</evidence>
<evidence type="ECO:0000256" key="7">
    <source>
        <dbReference type="ARBA" id="ARBA00023180"/>
    </source>
</evidence>
<feature type="domain" description="PLA2c" evidence="10">
    <location>
        <begin position="24"/>
        <end position="548"/>
    </location>
</feature>
<dbReference type="Pfam" id="PF01735">
    <property type="entry name" value="PLA2_B"/>
    <property type="match status" value="1"/>
</dbReference>
<dbReference type="PANTHER" id="PTHR10728">
    <property type="entry name" value="CYTOSOLIC PHOSPHOLIPASE A2"/>
    <property type="match status" value="1"/>
</dbReference>
<dbReference type="InParanoid" id="A0A1Y2DMA1"/>
<comment type="caution">
    <text evidence="11">The sequence shown here is derived from an EMBL/GenBank/DDBJ whole genome shotgun (WGS) entry which is preliminary data.</text>
</comment>
<dbReference type="GO" id="GO:0016740">
    <property type="term" value="F:transferase activity"/>
    <property type="evidence" value="ECO:0007669"/>
    <property type="project" value="UniProtKB-KW"/>
</dbReference>
<dbReference type="Proteomes" id="UP000193689">
    <property type="component" value="Unassembled WGS sequence"/>
</dbReference>
<organism evidence="11 12">
    <name type="scientific">Pseudomassariella vexata</name>
    <dbReference type="NCBI Taxonomy" id="1141098"/>
    <lineage>
        <taxon>Eukaryota</taxon>
        <taxon>Fungi</taxon>
        <taxon>Dikarya</taxon>
        <taxon>Ascomycota</taxon>
        <taxon>Pezizomycotina</taxon>
        <taxon>Sordariomycetes</taxon>
        <taxon>Xylariomycetidae</taxon>
        <taxon>Amphisphaeriales</taxon>
        <taxon>Pseudomassariaceae</taxon>
        <taxon>Pseudomassariella</taxon>
    </lineage>
</organism>
<evidence type="ECO:0000256" key="8">
    <source>
        <dbReference type="PROSITE-ProRule" id="PRU00555"/>
    </source>
</evidence>
<name>A0A1Y2DMA1_9PEZI</name>
<evidence type="ECO:0000256" key="1">
    <source>
        <dbReference type="ARBA" id="ARBA00008780"/>
    </source>
</evidence>